<organism evidence="1 2">
    <name type="scientific">Lentinula raphanica</name>
    <dbReference type="NCBI Taxonomy" id="153919"/>
    <lineage>
        <taxon>Eukaryota</taxon>
        <taxon>Fungi</taxon>
        <taxon>Dikarya</taxon>
        <taxon>Basidiomycota</taxon>
        <taxon>Agaricomycotina</taxon>
        <taxon>Agaricomycetes</taxon>
        <taxon>Agaricomycetidae</taxon>
        <taxon>Agaricales</taxon>
        <taxon>Marasmiineae</taxon>
        <taxon>Omphalotaceae</taxon>
        <taxon>Lentinula</taxon>
    </lineage>
</organism>
<keyword evidence="2" id="KW-1185">Reference proteome</keyword>
<evidence type="ECO:0000313" key="2">
    <source>
        <dbReference type="Proteomes" id="UP001163846"/>
    </source>
</evidence>
<evidence type="ECO:0000313" key="1">
    <source>
        <dbReference type="EMBL" id="KAJ3832741.1"/>
    </source>
</evidence>
<name>A0AA38U5U6_9AGAR</name>
<dbReference type="Proteomes" id="UP001163846">
    <property type="component" value="Unassembled WGS sequence"/>
</dbReference>
<dbReference type="AlphaFoldDB" id="A0AA38U5U6"/>
<accession>A0AA38U5U6</accession>
<gene>
    <name evidence="1" type="ORF">F5878DRAFT_444207</name>
</gene>
<protein>
    <submittedName>
        <fullName evidence="1">Uncharacterized protein</fullName>
    </submittedName>
</protein>
<proteinExistence type="predicted"/>
<reference evidence="1" key="1">
    <citation type="submission" date="2022-08" db="EMBL/GenBank/DDBJ databases">
        <authorList>
            <consortium name="DOE Joint Genome Institute"/>
            <person name="Min B."/>
            <person name="Riley R."/>
            <person name="Sierra-Patev S."/>
            <person name="Naranjo-Ortiz M."/>
            <person name="Looney B."/>
            <person name="Konkel Z."/>
            <person name="Slot J.C."/>
            <person name="Sakamoto Y."/>
            <person name="Steenwyk J.L."/>
            <person name="Rokas A."/>
            <person name="Carro J."/>
            <person name="Camarero S."/>
            <person name="Ferreira P."/>
            <person name="Molpeceres G."/>
            <person name="Ruiz-Duenas F.J."/>
            <person name="Serrano A."/>
            <person name="Henrissat B."/>
            <person name="Drula E."/>
            <person name="Hughes K.W."/>
            <person name="Mata J.L."/>
            <person name="Ishikawa N.K."/>
            <person name="Vargas-Isla R."/>
            <person name="Ushijima S."/>
            <person name="Smith C.A."/>
            <person name="Ahrendt S."/>
            <person name="Andreopoulos W."/>
            <person name="He G."/>
            <person name="Labutti K."/>
            <person name="Lipzen A."/>
            <person name="Ng V."/>
            <person name="Sandor L."/>
            <person name="Barry K."/>
            <person name="Martinez A.T."/>
            <person name="Xiao Y."/>
            <person name="Gibbons J.G."/>
            <person name="Terashima K."/>
            <person name="Hibbett D.S."/>
            <person name="Grigoriev I.V."/>
        </authorList>
    </citation>
    <scope>NUCLEOTIDE SEQUENCE</scope>
    <source>
        <strain evidence="1">TFB9207</strain>
    </source>
</reference>
<comment type="caution">
    <text evidence="1">The sequence shown here is derived from an EMBL/GenBank/DDBJ whole genome shotgun (WGS) entry which is preliminary data.</text>
</comment>
<dbReference type="EMBL" id="MU806865">
    <property type="protein sequence ID" value="KAJ3832741.1"/>
    <property type="molecule type" value="Genomic_DNA"/>
</dbReference>
<sequence length="79" mass="9034">MKNPEQAAAPFNITYKTTKKMWEWTEEPGNEYSSHRFTAAMKNTAEASYPPELLTSSMYPELSSTCLWIDSTVLALCRH</sequence>